<dbReference type="NCBIfam" id="TIGR02532">
    <property type="entry name" value="IV_pilin_GFxxxE"/>
    <property type="match status" value="1"/>
</dbReference>
<dbReference type="Pfam" id="PF07963">
    <property type="entry name" value="N_methyl"/>
    <property type="match status" value="1"/>
</dbReference>
<gene>
    <name evidence="3" type="primary">fimA</name>
    <name evidence="3" type="ORF">CI610_01960</name>
</gene>
<accession>A0A2H9T770</accession>
<comment type="caution">
    <text evidence="3">The sequence shown here is derived from an EMBL/GenBank/DDBJ whole genome shotgun (WGS) entry which is preliminary data.</text>
</comment>
<proteinExistence type="predicted"/>
<sequence>MWNQKGFTLLELMIVVLIIGILSAILYPSYNSYMREARRSDGAAFLLTIMQQQERYFTEELTYTDDLRQLGYSARSGMLSSGRFYKVSVERCGSLNYSVCIRLRAKPEGAQAGDGDLTLDSRGSRTGNWP</sequence>
<dbReference type="Pfam" id="PF16732">
    <property type="entry name" value="ComP_DUS"/>
    <property type="match status" value="1"/>
</dbReference>
<evidence type="ECO:0000256" key="2">
    <source>
        <dbReference type="SAM" id="Phobius"/>
    </source>
</evidence>
<dbReference type="SUPFAM" id="SSF54523">
    <property type="entry name" value="Pili subunits"/>
    <property type="match status" value="1"/>
</dbReference>
<keyword evidence="2" id="KW-0472">Membrane</keyword>
<protein>
    <submittedName>
        <fullName evidence="3">Fimbrial protein</fullName>
    </submittedName>
</protein>
<name>A0A2H9T770_9ZZZZ</name>
<evidence type="ECO:0000256" key="1">
    <source>
        <dbReference type="SAM" id="MobiDB-lite"/>
    </source>
</evidence>
<dbReference type="PANTHER" id="PTHR30093:SF47">
    <property type="entry name" value="TYPE IV PILUS NON-CORE MINOR PILIN PILE"/>
    <property type="match status" value="1"/>
</dbReference>
<dbReference type="Gene3D" id="3.30.700.10">
    <property type="entry name" value="Glycoprotein, Type 4 Pilin"/>
    <property type="match status" value="1"/>
</dbReference>
<keyword evidence="2" id="KW-1133">Transmembrane helix</keyword>
<organism evidence="3">
    <name type="scientific">invertebrate metagenome</name>
    <dbReference type="NCBI Taxonomy" id="1711999"/>
    <lineage>
        <taxon>unclassified sequences</taxon>
        <taxon>metagenomes</taxon>
        <taxon>organismal metagenomes</taxon>
    </lineage>
</organism>
<dbReference type="InterPro" id="IPR045584">
    <property type="entry name" value="Pilin-like"/>
</dbReference>
<evidence type="ECO:0000313" key="3">
    <source>
        <dbReference type="EMBL" id="PJE79071.1"/>
    </source>
</evidence>
<feature type="transmembrane region" description="Helical" evidence="2">
    <location>
        <begin position="12"/>
        <end position="30"/>
    </location>
</feature>
<dbReference type="InterPro" id="IPR031982">
    <property type="entry name" value="PilE-like"/>
</dbReference>
<dbReference type="PROSITE" id="PS00409">
    <property type="entry name" value="PROKAR_NTER_METHYL"/>
    <property type="match status" value="1"/>
</dbReference>
<dbReference type="EMBL" id="NSIT01000098">
    <property type="protein sequence ID" value="PJE79071.1"/>
    <property type="molecule type" value="Genomic_DNA"/>
</dbReference>
<dbReference type="PANTHER" id="PTHR30093">
    <property type="entry name" value="GENERAL SECRETION PATHWAY PROTEIN G"/>
    <property type="match status" value="1"/>
</dbReference>
<keyword evidence="2" id="KW-0812">Transmembrane</keyword>
<reference evidence="3" key="1">
    <citation type="journal article" date="2017" name="Appl. Environ. Microbiol.">
        <title>Molecular characterization of an Endozoicomonas-like organism causing infection in king scallop Pecten maximus L.</title>
        <authorList>
            <person name="Cano I."/>
            <person name="van Aerle R."/>
            <person name="Ross S."/>
            <person name="Verner-Jeffreys D.W."/>
            <person name="Paley R.K."/>
            <person name="Rimmer G."/>
            <person name="Ryder D."/>
            <person name="Hooper P."/>
            <person name="Stone D."/>
            <person name="Feist S.W."/>
        </authorList>
    </citation>
    <scope>NUCLEOTIDE SEQUENCE</scope>
</reference>
<dbReference type="GO" id="GO:0043683">
    <property type="term" value="P:type IV pilus assembly"/>
    <property type="evidence" value="ECO:0007669"/>
    <property type="project" value="InterPro"/>
</dbReference>
<feature type="region of interest" description="Disordered" evidence="1">
    <location>
        <begin position="110"/>
        <end position="130"/>
    </location>
</feature>
<dbReference type="InterPro" id="IPR012902">
    <property type="entry name" value="N_methyl_site"/>
</dbReference>
<dbReference type="AlphaFoldDB" id="A0A2H9T770"/>